<feature type="non-terminal residue" evidence="6">
    <location>
        <position position="1"/>
    </location>
</feature>
<dbReference type="PANTHER" id="PTHR12131:SF25">
    <property type="entry name" value="DEXH-BOX ATP-DEPENDENT RNA HELICASE DEXH9"/>
    <property type="match status" value="1"/>
</dbReference>
<evidence type="ECO:0000256" key="2">
    <source>
        <dbReference type="ARBA" id="ARBA00022801"/>
    </source>
</evidence>
<evidence type="ECO:0000256" key="1">
    <source>
        <dbReference type="ARBA" id="ARBA00022741"/>
    </source>
</evidence>
<dbReference type="OrthoDB" id="64767at2759"/>
<protein>
    <recommendedName>
        <fullName evidence="5">ATP-dependent RNA helicase Ski2/MTR4 C-terminal domain-containing protein</fullName>
    </recommendedName>
</protein>
<dbReference type="InterPro" id="IPR025696">
    <property type="entry name" value="Beta-barrel_MTR4"/>
</dbReference>
<keyword evidence="7" id="KW-1185">Reference proteome</keyword>
<organism evidence="6 7">
    <name type="scientific">Edaphochlamys debaryana</name>
    <dbReference type="NCBI Taxonomy" id="47281"/>
    <lineage>
        <taxon>Eukaryota</taxon>
        <taxon>Viridiplantae</taxon>
        <taxon>Chlorophyta</taxon>
        <taxon>core chlorophytes</taxon>
        <taxon>Chlorophyceae</taxon>
        <taxon>CS clade</taxon>
        <taxon>Chlamydomonadales</taxon>
        <taxon>Chlamydomonadales incertae sedis</taxon>
        <taxon>Edaphochlamys</taxon>
    </lineage>
</organism>
<feature type="domain" description="ATP-dependent RNA helicase Ski2/MTR4 C-terminal" evidence="5">
    <location>
        <begin position="138"/>
        <end position="329"/>
    </location>
</feature>
<dbReference type="SMART" id="SM01142">
    <property type="entry name" value="DSHCT"/>
    <property type="match status" value="1"/>
</dbReference>
<dbReference type="Pfam" id="PF13234">
    <property type="entry name" value="MTR4_beta-barrel"/>
    <property type="match status" value="1"/>
</dbReference>
<accession>A0A836BPQ5</accession>
<dbReference type="GO" id="GO:0005634">
    <property type="term" value="C:nucleus"/>
    <property type="evidence" value="ECO:0007669"/>
    <property type="project" value="TreeGrafter"/>
</dbReference>
<name>A0A836BPQ5_9CHLO</name>
<dbReference type="GO" id="GO:0016787">
    <property type="term" value="F:hydrolase activity"/>
    <property type="evidence" value="ECO:0007669"/>
    <property type="project" value="UniProtKB-KW"/>
</dbReference>
<dbReference type="Pfam" id="PF08148">
    <property type="entry name" value="DSHCT"/>
    <property type="match status" value="1"/>
</dbReference>
<dbReference type="GO" id="GO:0000460">
    <property type="term" value="P:maturation of 5.8S rRNA"/>
    <property type="evidence" value="ECO:0007669"/>
    <property type="project" value="TreeGrafter"/>
</dbReference>
<proteinExistence type="predicted"/>
<reference evidence="6" key="1">
    <citation type="journal article" date="2020" name="bioRxiv">
        <title>Comparative genomics of Chlamydomonas.</title>
        <authorList>
            <person name="Craig R.J."/>
            <person name="Hasan A.R."/>
            <person name="Ness R.W."/>
            <person name="Keightley P.D."/>
        </authorList>
    </citation>
    <scope>NUCLEOTIDE SEQUENCE</scope>
    <source>
        <strain evidence="6">CCAP 11/70</strain>
    </source>
</reference>
<dbReference type="InterPro" id="IPR012961">
    <property type="entry name" value="Ski2/MTR4_C"/>
</dbReference>
<evidence type="ECO:0000259" key="5">
    <source>
        <dbReference type="SMART" id="SM01142"/>
    </source>
</evidence>
<dbReference type="InterPro" id="IPR050699">
    <property type="entry name" value="RNA-DNA_Helicase"/>
</dbReference>
<keyword evidence="4" id="KW-0067">ATP-binding</keyword>
<dbReference type="GO" id="GO:0004386">
    <property type="term" value="F:helicase activity"/>
    <property type="evidence" value="ECO:0007669"/>
    <property type="project" value="UniProtKB-KW"/>
</dbReference>
<evidence type="ECO:0000256" key="4">
    <source>
        <dbReference type="ARBA" id="ARBA00022840"/>
    </source>
</evidence>
<dbReference type="GO" id="GO:0005524">
    <property type="term" value="F:ATP binding"/>
    <property type="evidence" value="ECO:0007669"/>
    <property type="project" value="UniProtKB-KW"/>
</dbReference>
<evidence type="ECO:0000313" key="6">
    <source>
        <dbReference type="EMBL" id="KAG2482979.1"/>
    </source>
</evidence>
<comment type="caution">
    <text evidence="6">The sequence shown here is derived from an EMBL/GenBank/DDBJ whole genome shotgun (WGS) entry which is preliminary data.</text>
</comment>
<evidence type="ECO:0000256" key="3">
    <source>
        <dbReference type="ARBA" id="ARBA00022806"/>
    </source>
</evidence>
<keyword evidence="1" id="KW-0547">Nucleotide-binding</keyword>
<dbReference type="EMBL" id="JAEHOE010000194">
    <property type="protein sequence ID" value="KAG2482979.1"/>
    <property type="molecule type" value="Genomic_DNA"/>
</dbReference>
<dbReference type="Proteomes" id="UP000612055">
    <property type="component" value="Unassembled WGS sequence"/>
</dbReference>
<evidence type="ECO:0000313" key="7">
    <source>
        <dbReference type="Proteomes" id="UP000612055"/>
    </source>
</evidence>
<sequence length="329" mass="35191">VDRLSSVRIYLPKDLRPLDSRRASLGALAEAMARLAAQRPDGRVPLLDPEDDMKIKDKAVRKAQSKLESCEASLAAHPLAAALGPAELRGALAALQRRGAAEEAVAAARREAKAATSLILKDELKARQRVLRRLAYVDGEGVVTVKGRLAAGLSCGDELVLAELVFGGAFNAMSHEALAAACSCFVFQEKGGQGGGPKLRDELVGALAAVKDAARRVAKVELECKMALDCGTAPGASPSSDPEEYVAKFRPDLMETVAAWVRGAKFAEVAKMTTVFEGSLVRAVRRLEELLRQLAEALQGVGELALAERFEATREKIKRDIMFAASLYL</sequence>
<keyword evidence="2" id="KW-0378">Hydrolase</keyword>
<gene>
    <name evidence="6" type="ORF">HYH03_018106</name>
</gene>
<dbReference type="Gene3D" id="1.10.3380.30">
    <property type="match status" value="1"/>
</dbReference>
<dbReference type="AlphaFoldDB" id="A0A836BPQ5"/>
<dbReference type="PANTHER" id="PTHR12131">
    <property type="entry name" value="ATP-DEPENDENT RNA AND DNA HELICASE"/>
    <property type="match status" value="1"/>
</dbReference>
<keyword evidence="3" id="KW-0347">Helicase</keyword>